<feature type="domain" description="Integrase catalytic" evidence="9">
    <location>
        <begin position="1303"/>
        <end position="1469"/>
    </location>
</feature>
<comment type="caution">
    <text evidence="10">The sequence shown here is derived from an EMBL/GenBank/DDBJ whole genome shotgun (WGS) entry which is preliminary data.</text>
</comment>
<evidence type="ECO:0000256" key="1">
    <source>
        <dbReference type="ARBA" id="ARBA00012493"/>
    </source>
</evidence>
<dbReference type="Gene3D" id="3.10.10.10">
    <property type="entry name" value="HIV Type 1 Reverse Transcriptase, subunit A, domain 1"/>
    <property type="match status" value="1"/>
</dbReference>
<keyword evidence="4" id="KW-0540">Nuclease</keyword>
<keyword evidence="7" id="KW-0695">RNA-directed DNA polymerase</keyword>
<dbReference type="Gene3D" id="3.30.70.270">
    <property type="match status" value="2"/>
</dbReference>
<dbReference type="InterPro" id="IPR050951">
    <property type="entry name" value="Retrovirus_Pol_polyprotein"/>
</dbReference>
<evidence type="ECO:0000256" key="5">
    <source>
        <dbReference type="ARBA" id="ARBA00022759"/>
    </source>
</evidence>
<dbReference type="SUPFAM" id="SSF53098">
    <property type="entry name" value="Ribonuclease H-like"/>
    <property type="match status" value="1"/>
</dbReference>
<keyword evidence="5" id="KW-0255">Endonuclease</keyword>
<feature type="region of interest" description="Disordered" evidence="8">
    <location>
        <begin position="351"/>
        <end position="383"/>
    </location>
</feature>
<keyword evidence="2" id="KW-0808">Transferase</keyword>
<protein>
    <recommendedName>
        <fullName evidence="1">RNA-directed DNA polymerase</fullName>
        <ecNumber evidence="1">2.7.7.49</ecNumber>
    </recommendedName>
</protein>
<evidence type="ECO:0000256" key="2">
    <source>
        <dbReference type="ARBA" id="ARBA00022679"/>
    </source>
</evidence>
<dbReference type="PANTHER" id="PTHR37984:SF5">
    <property type="entry name" value="PROTEIN NYNRIN-LIKE"/>
    <property type="match status" value="1"/>
</dbReference>
<dbReference type="Gene3D" id="1.10.340.70">
    <property type="match status" value="1"/>
</dbReference>
<dbReference type="Pfam" id="PF03732">
    <property type="entry name" value="Retrotrans_gag"/>
    <property type="match status" value="1"/>
</dbReference>
<feature type="compositionally biased region" description="Basic and acidic residues" evidence="8">
    <location>
        <begin position="360"/>
        <end position="378"/>
    </location>
</feature>
<dbReference type="Pfam" id="PF08284">
    <property type="entry name" value="RVP_2"/>
    <property type="match status" value="1"/>
</dbReference>
<dbReference type="InterPro" id="IPR036397">
    <property type="entry name" value="RNaseH_sf"/>
</dbReference>
<keyword evidence="3" id="KW-0548">Nucleotidyltransferase</keyword>
<dbReference type="Gene3D" id="2.40.70.10">
    <property type="entry name" value="Acid Proteases"/>
    <property type="match status" value="1"/>
</dbReference>
<dbReference type="Pfam" id="PF17917">
    <property type="entry name" value="RT_RNaseH"/>
    <property type="match status" value="1"/>
</dbReference>
<dbReference type="InterPro" id="IPR012337">
    <property type="entry name" value="RNaseH-like_sf"/>
</dbReference>
<dbReference type="CDD" id="cd09274">
    <property type="entry name" value="RNase_HI_RT_Ty3"/>
    <property type="match status" value="1"/>
</dbReference>
<dbReference type="CDD" id="cd01647">
    <property type="entry name" value="RT_LTR"/>
    <property type="match status" value="1"/>
</dbReference>
<evidence type="ECO:0000256" key="7">
    <source>
        <dbReference type="ARBA" id="ARBA00022918"/>
    </source>
</evidence>
<dbReference type="SUPFAM" id="SSF50630">
    <property type="entry name" value="Acid proteases"/>
    <property type="match status" value="1"/>
</dbReference>
<dbReference type="Gene3D" id="3.30.420.10">
    <property type="entry name" value="Ribonuclease H-like superfamily/Ribonuclease H"/>
    <property type="match status" value="1"/>
</dbReference>
<evidence type="ECO:0000313" key="11">
    <source>
        <dbReference type="Proteomes" id="UP001157938"/>
    </source>
</evidence>
<keyword evidence="11" id="KW-1185">Reference proteome</keyword>
<feature type="region of interest" description="Disordered" evidence="8">
    <location>
        <begin position="581"/>
        <end position="633"/>
    </location>
</feature>
<dbReference type="InterPro" id="IPR043502">
    <property type="entry name" value="DNA/RNA_pol_sf"/>
</dbReference>
<dbReference type="InterPro" id="IPR021109">
    <property type="entry name" value="Peptidase_aspartic_dom_sf"/>
</dbReference>
<feature type="compositionally biased region" description="Polar residues" evidence="8">
    <location>
        <begin position="1488"/>
        <end position="1498"/>
    </location>
</feature>
<dbReference type="Proteomes" id="UP001157938">
    <property type="component" value="Unassembled WGS sequence"/>
</dbReference>
<accession>A0ABN8C7E0</accession>
<organism evidence="10 11">
    <name type="scientific">Peronospora farinosa</name>
    <dbReference type="NCBI Taxonomy" id="134698"/>
    <lineage>
        <taxon>Eukaryota</taxon>
        <taxon>Sar</taxon>
        <taxon>Stramenopiles</taxon>
        <taxon>Oomycota</taxon>
        <taxon>Peronosporomycetes</taxon>
        <taxon>Peronosporales</taxon>
        <taxon>Peronosporaceae</taxon>
        <taxon>Peronospora</taxon>
    </lineage>
</organism>
<dbReference type="EC" id="2.7.7.49" evidence="1"/>
<dbReference type="InterPro" id="IPR041588">
    <property type="entry name" value="Integrase_H2C2"/>
</dbReference>
<feature type="compositionally biased region" description="Basic residues" evidence="8">
    <location>
        <begin position="611"/>
        <end position="625"/>
    </location>
</feature>
<dbReference type="EMBL" id="CAKLBC010000994">
    <property type="protein sequence ID" value="CAH0489066.1"/>
    <property type="molecule type" value="Genomic_DNA"/>
</dbReference>
<name>A0ABN8C7E0_9STRA</name>
<evidence type="ECO:0000256" key="3">
    <source>
        <dbReference type="ARBA" id="ARBA00022695"/>
    </source>
</evidence>
<dbReference type="PROSITE" id="PS50994">
    <property type="entry name" value="INTEGRASE"/>
    <property type="match status" value="1"/>
</dbReference>
<dbReference type="InterPro" id="IPR005162">
    <property type="entry name" value="Retrotrans_gag_dom"/>
</dbReference>
<feature type="region of interest" description="Disordered" evidence="8">
    <location>
        <begin position="1473"/>
        <end position="1503"/>
    </location>
</feature>
<evidence type="ECO:0000256" key="6">
    <source>
        <dbReference type="ARBA" id="ARBA00022801"/>
    </source>
</evidence>
<keyword evidence="6" id="KW-0378">Hydrolase</keyword>
<evidence type="ECO:0000256" key="8">
    <source>
        <dbReference type="SAM" id="MobiDB-lite"/>
    </source>
</evidence>
<proteinExistence type="predicted"/>
<dbReference type="InterPro" id="IPR043128">
    <property type="entry name" value="Rev_trsase/Diguanyl_cyclase"/>
</dbReference>
<reference evidence="10 11" key="1">
    <citation type="submission" date="2021-11" db="EMBL/GenBank/DDBJ databases">
        <authorList>
            <person name="Islam A."/>
            <person name="Islam S."/>
            <person name="Flora M.S."/>
            <person name="Rahman M."/>
            <person name="Ziaur R.M."/>
            <person name="Epstein J.H."/>
            <person name="Hassan M."/>
            <person name="Klassen M."/>
            <person name="Woodard K."/>
            <person name="Webb A."/>
            <person name="Webby R.J."/>
            <person name="El Zowalaty M.E."/>
        </authorList>
    </citation>
    <scope>NUCLEOTIDE SEQUENCE [LARGE SCALE GENOMIC DNA]</scope>
    <source>
        <strain evidence="10">Pf1</strain>
    </source>
</reference>
<feature type="region of interest" description="Disordered" evidence="8">
    <location>
        <begin position="293"/>
        <end position="327"/>
    </location>
</feature>
<dbReference type="SUPFAM" id="SSF56672">
    <property type="entry name" value="DNA/RNA polymerases"/>
    <property type="match status" value="1"/>
</dbReference>
<evidence type="ECO:0000256" key="4">
    <source>
        <dbReference type="ARBA" id="ARBA00022722"/>
    </source>
</evidence>
<dbReference type="Pfam" id="PF17921">
    <property type="entry name" value="Integrase_H2C2"/>
    <property type="match status" value="1"/>
</dbReference>
<sequence>MESAGDERHHATRDDFRHLSDLEWNAVQRMAETIGNPAVGAMLLSLSGDDQHATIAKFIQHELDEVVKKLTLLEEQGSQQVELLREQGAQQADLLMQQGAQQSELLRQQQASAVAAGSTYTRRPESLKIDVSKYKAVESDSLLRWFVELDDAIEARRIDDDAMKVKFAMSNLAGRAKAWALGLKLHDPYVFPTYDVFKARLKHTFEPPRAEFRARAELLDLKQGKRDIHAYAQHVRYLVSCIVLNPIDEHTQVTVFIKGLTDGPVKTHLFRLELESLDQAISAAEQEDFSLQQAHVHSGSYRPPRRQEGGGPEPMDLSYVESERPRSPGYKRLQKCNRCQKLGHYAYECSAPRPVSRNTGSDDRPSAKKGQRRAERPTDPATSREFAGLLTKVAPNTQSLCVAAPSDEVSLITLKIEVTKNMSLRALVDCGASNNFVRRQSLDDRRLKYVERETPPTRMTVRLATGASVTVKKRVVGIHYTLEGKKYDDDFIVLDLDDKFDVILGLPWLRRYEPWVSWQHRTVKMPAACSSDGHLMNVLERSQACECTTSECDGLTCGSVVSTTAQELSVTDSHAVEQAAGGCAQAQAAPKVHHSNKSSGPGHECSPRGQHSPKSKPVAQKRQHGNSRSTGELIVEDLAVVAPPQLEEVDGTGSIEPAGISPQEMITEGISPQEVTETLNVLWQIKQICVLVAEDEYMTDIRSATVFAENERVLSSSSMDESVLDEKTRIERYTSQSWESLKSNPLYKDLVEFKDVFPESVPCELPKDKGTRHEIDLVPGTKYCVMKQWPLTREQVEAIDKFFADRLAAGHVRESTSPHSSPTFCVRKVTGGWRIVHAFNKLNAATIPAQTPIPIKNILMRERDIPYTAVSPVGMVGDAARAYRAMDGKTDVEVHHVRKVLTLMREHKLYANLKKCIFAASEIPLLGCIVGKNGVRPDPEKIKAITDWSVPVDVKGLRKFLGLAAYLHKYSRNYAEMTVHLSCLLKKNVKWNWNADCQRSFERIKQSLMQSPVLAIADQDRPFHVVCDASDFAIGCALMQYDTDGAERVVCYQSRQLQPAERNYPVHDKELLAMKYALAKFRVYLLGDRPFIVYTDHASLRTAVNSPHLSQRMARWLSFFAEYNFSVEYKPGRLNVVADALSRRPDLEPTVQSDSDVNTTVATLSTSVLSSSLLDDIRRACAQDNDLVRLMEYLKDPSTQAKKRLPAMYRSSLDRYTQRDGLLYYTAVNNDTPRVVVPPQHDLRLRIMFECHDAPISGHRGREKTYLTVSRDFYWPRQYKFVRKYVRACEVCQRVKPSPSLRAPLQPLPVPAECWESVSMDFVFGFPKDAHGNNGILVFVDRFSKMVHLVAVPESITAEGCARVFIDTIFRLHGLPRELVSDRDPRFTAEFWRSVFQTLGTRLTMSTSDHPETDGQTERANRVLEEILRGYVHSFTSWSEFLSMVEFAINNSVHASTTHTPFYVNGLRHPRVPTLVEGDSNSRGGGTRSSENQSGSCSSRDDVMVDAKVTEVVPFDFGEEEESKSDDALTDNDAEDISIVRGITSENSNVLTELVTDISAVHSQCTAAKSNESAEDFLLTREAVVRFVQDSIAEAVDKQKRNADNNGRANAQTFIEAINCCPSTSARFVYCAA</sequence>
<dbReference type="Pfam" id="PF00665">
    <property type="entry name" value="rve"/>
    <property type="match status" value="1"/>
</dbReference>
<evidence type="ECO:0000259" key="9">
    <source>
        <dbReference type="PROSITE" id="PS50994"/>
    </source>
</evidence>
<evidence type="ECO:0000313" key="10">
    <source>
        <dbReference type="EMBL" id="CAH0489066.1"/>
    </source>
</evidence>
<dbReference type="InterPro" id="IPR001584">
    <property type="entry name" value="Integrase_cat-core"/>
</dbReference>
<gene>
    <name evidence="10" type="ORF">PFR001_LOCUS4508</name>
</gene>
<dbReference type="CDD" id="cd00303">
    <property type="entry name" value="retropepsin_like"/>
    <property type="match status" value="1"/>
</dbReference>
<dbReference type="PANTHER" id="PTHR37984">
    <property type="entry name" value="PROTEIN CBG26694"/>
    <property type="match status" value="1"/>
</dbReference>
<dbReference type="InterPro" id="IPR041373">
    <property type="entry name" value="RT_RNaseH"/>
</dbReference>